<comment type="caution">
    <text evidence="4">The sequence shown here is derived from an EMBL/GenBank/DDBJ whole genome shotgun (WGS) entry which is preliminary data.</text>
</comment>
<dbReference type="PROSITE" id="PS51183">
    <property type="entry name" value="JMJN"/>
    <property type="match status" value="1"/>
</dbReference>
<dbReference type="InterPro" id="IPR003347">
    <property type="entry name" value="JmjC_dom"/>
</dbReference>
<dbReference type="Pfam" id="PF02375">
    <property type="entry name" value="JmjN"/>
    <property type="match status" value="1"/>
</dbReference>
<dbReference type="EMBL" id="RRYP01001952">
    <property type="protein sequence ID" value="TNV85290.1"/>
    <property type="molecule type" value="Genomic_DNA"/>
</dbReference>
<dbReference type="GO" id="GO:0010468">
    <property type="term" value="P:regulation of gene expression"/>
    <property type="evidence" value="ECO:0007669"/>
    <property type="project" value="TreeGrafter"/>
</dbReference>
<dbReference type="SMART" id="SM00558">
    <property type="entry name" value="JmjC"/>
    <property type="match status" value="1"/>
</dbReference>
<dbReference type="GO" id="GO:0032452">
    <property type="term" value="F:histone demethylase activity"/>
    <property type="evidence" value="ECO:0007669"/>
    <property type="project" value="TreeGrafter"/>
</dbReference>
<dbReference type="Gene3D" id="2.60.120.650">
    <property type="entry name" value="Cupin"/>
    <property type="match status" value="1"/>
</dbReference>
<proteinExistence type="predicted"/>
<dbReference type="SUPFAM" id="SSF51197">
    <property type="entry name" value="Clavaminate synthase-like"/>
    <property type="match status" value="1"/>
</dbReference>
<dbReference type="SMART" id="SM00545">
    <property type="entry name" value="JmjN"/>
    <property type="match status" value="1"/>
</dbReference>
<feature type="domain" description="JmjC" evidence="3">
    <location>
        <begin position="207"/>
        <end position="348"/>
    </location>
</feature>
<evidence type="ECO:0000313" key="4">
    <source>
        <dbReference type="EMBL" id="TNV85290.1"/>
    </source>
</evidence>
<dbReference type="InterPro" id="IPR003349">
    <property type="entry name" value="JmjN"/>
</dbReference>
<evidence type="ECO:0000256" key="1">
    <source>
        <dbReference type="SAM" id="MobiDB-lite"/>
    </source>
</evidence>
<protein>
    <submittedName>
        <fullName evidence="4">Uncharacterized protein</fullName>
    </submittedName>
</protein>
<dbReference type="GO" id="GO:0005634">
    <property type="term" value="C:nucleus"/>
    <property type="evidence" value="ECO:0007669"/>
    <property type="project" value="TreeGrafter"/>
</dbReference>
<dbReference type="GO" id="GO:0000785">
    <property type="term" value="C:chromatin"/>
    <property type="evidence" value="ECO:0007669"/>
    <property type="project" value="TreeGrafter"/>
</dbReference>
<feature type="domain" description="JmjN" evidence="2">
    <location>
        <begin position="54"/>
        <end position="97"/>
    </location>
</feature>
<dbReference type="AlphaFoldDB" id="A0A8J8P3B8"/>
<feature type="region of interest" description="Disordered" evidence="1">
    <location>
        <begin position="19"/>
        <end position="46"/>
    </location>
</feature>
<reference evidence="4" key="1">
    <citation type="submission" date="2019-06" db="EMBL/GenBank/DDBJ databases">
        <authorList>
            <person name="Zheng W."/>
        </authorList>
    </citation>
    <scope>NUCLEOTIDE SEQUENCE</scope>
    <source>
        <strain evidence="4">QDHG01</strain>
    </source>
</reference>
<dbReference type="PANTHER" id="PTHR10694">
    <property type="entry name" value="LYSINE-SPECIFIC DEMETHYLASE"/>
    <property type="match status" value="1"/>
</dbReference>
<gene>
    <name evidence="4" type="ORF">FGO68_gene8210</name>
</gene>
<dbReference type="OrthoDB" id="9547406at2759"/>
<organism evidence="4 5">
    <name type="scientific">Halteria grandinella</name>
    <dbReference type="NCBI Taxonomy" id="5974"/>
    <lineage>
        <taxon>Eukaryota</taxon>
        <taxon>Sar</taxon>
        <taxon>Alveolata</taxon>
        <taxon>Ciliophora</taxon>
        <taxon>Intramacronucleata</taxon>
        <taxon>Spirotrichea</taxon>
        <taxon>Stichotrichia</taxon>
        <taxon>Sporadotrichida</taxon>
        <taxon>Halteriidae</taxon>
        <taxon>Halteria</taxon>
    </lineage>
</organism>
<evidence type="ECO:0000313" key="5">
    <source>
        <dbReference type="Proteomes" id="UP000785679"/>
    </source>
</evidence>
<dbReference type="PROSITE" id="PS51184">
    <property type="entry name" value="JMJC"/>
    <property type="match status" value="1"/>
</dbReference>
<keyword evidence="5" id="KW-1185">Reference proteome</keyword>
<accession>A0A8J8P3B8</accession>
<name>A0A8J8P3B8_HALGN</name>
<feature type="compositionally biased region" description="Polar residues" evidence="1">
    <location>
        <begin position="25"/>
        <end position="37"/>
    </location>
</feature>
<dbReference type="Proteomes" id="UP000785679">
    <property type="component" value="Unassembled WGS sequence"/>
</dbReference>
<sequence length="348" mass="40809">MQNAINNAQAAVEAIQSAVPDNEETQQSQLSSVQANATPIRPISSHPLDQIEEVKTYYPTEEEFKEPMQYIDHLFYVEKAQKYGIVKIVPPASFRPPLGFDMFSKQKLPSRYQVLQELSQGKPFVQNQEGHTFREIYDISQQLEERDRCETPEDYWKIEKDYWNFVENQVEPKIEVQYAADLNVKQFGSGFGCKEQVPRLPDHRSKQYLNHPWNLSNICQQADSFMQFPGIKDISGINVPWLYVGMKYSTFCWHYEDLMLYSINYNHWGKAKLWYGVPEDHRERFEKAAKQKNFLLFKKDPNILLDINTMIYPSYLQQQRVKVYKTLQMPGEFILTFPGAYHAGFSPN</sequence>
<evidence type="ECO:0000259" key="2">
    <source>
        <dbReference type="PROSITE" id="PS51183"/>
    </source>
</evidence>
<evidence type="ECO:0000259" key="3">
    <source>
        <dbReference type="PROSITE" id="PS51184"/>
    </source>
</evidence>
<dbReference type="Pfam" id="PF02373">
    <property type="entry name" value="JmjC"/>
    <property type="match status" value="1"/>
</dbReference>